<dbReference type="InterPro" id="IPR038729">
    <property type="entry name" value="Rad50/SbcC_AAA"/>
</dbReference>
<feature type="domain" description="Rad50/SbcC-type AAA" evidence="2">
    <location>
        <begin position="5"/>
        <end position="83"/>
    </location>
</feature>
<comment type="caution">
    <text evidence="3">The sequence shown here is derived from an EMBL/GenBank/DDBJ whole genome shotgun (WGS) entry which is preliminary data.</text>
</comment>
<dbReference type="Gene3D" id="3.40.50.300">
    <property type="entry name" value="P-loop containing nucleotide triphosphate hydrolases"/>
    <property type="match status" value="2"/>
</dbReference>
<name>A3K9F8_SAGS3</name>
<dbReference type="Proteomes" id="UP000005713">
    <property type="component" value="Unassembled WGS sequence"/>
</dbReference>
<feature type="coiled-coil region" evidence="1">
    <location>
        <begin position="361"/>
        <end position="388"/>
    </location>
</feature>
<reference evidence="3 4" key="1">
    <citation type="submission" date="2006-06" db="EMBL/GenBank/DDBJ databases">
        <authorList>
            <person name="Moran M.A."/>
            <person name="Ferriera S."/>
            <person name="Johnson J."/>
            <person name="Kravitz S."/>
            <person name="Beeson K."/>
            <person name="Sutton G."/>
            <person name="Rogers Y.-H."/>
            <person name="Friedman R."/>
            <person name="Frazier M."/>
            <person name="Venter J.C."/>
        </authorList>
    </citation>
    <scope>NUCLEOTIDE SEQUENCE [LARGE SCALE GENOMIC DNA]</scope>
    <source>
        <strain evidence="3 4">E-37</strain>
    </source>
</reference>
<keyword evidence="4" id="KW-1185">Reference proteome</keyword>
<dbReference type="InterPro" id="IPR027417">
    <property type="entry name" value="P-loop_NTPase"/>
</dbReference>
<evidence type="ECO:0000256" key="1">
    <source>
        <dbReference type="SAM" id="Coils"/>
    </source>
</evidence>
<dbReference type="eggNOG" id="COG0419">
    <property type="taxonomic scope" value="Bacteria"/>
</dbReference>
<accession>A3K9F8</accession>
<proteinExistence type="predicted"/>
<evidence type="ECO:0000313" key="4">
    <source>
        <dbReference type="Proteomes" id="UP000005713"/>
    </source>
</evidence>
<dbReference type="PANTHER" id="PTHR41259:SF1">
    <property type="entry name" value="DOUBLE-STRAND BREAK REPAIR RAD50 ATPASE, PUTATIVE-RELATED"/>
    <property type="match status" value="1"/>
</dbReference>
<sequence length="868" mass="93245">MKLRSITLNNVRRFTEPARVDGLGDGLNVLCEPNEHGKSTLFDAIQALFFKPHGSRDKEVSSLRPHAGGAPEVTVELETADGRFTLTKRWFQKATATVHQGDRLIAQADAAEAWIADLLGGDAGGPSGLIWVRQGVTDLTAGTTKERQAALEARRDLMTSVGDEVEAMTGGRRMDRALARCRDELAALATGTGKPKTGGAWKAAIDTVEALTAQEQDLAATARDLHDALAERKRARRDLAEWEAPDAVAERSAKLDAARAAHTAAVRHAEELDAAARKVEMARLTAEAARGKLASLREATAERTEAARLVDATGAEKEAAGAARDKAQAARDAAQKTFDAAEVALSKAEGTRTAAQRAEAAREGSERRKELETRIAQAEEMRRRMETAAAARSGPDATALRRIETLSNTHAAAVAAHDATATQVVAHYAAGSQGAIRFGDAPLPDGQAVPVARTTRFDIAGVGQLEIRPGDTGRDADTVDAAARALRSALEAIGAATLEEARDAAAARTEAERQHAEAKAVLQSLAPDGIEQLRATHARIPVPVEDADMPDLAQAEAELVSAREERDLARGALDAANERLADTRAEVLRAETALTSLKDRLKRAEDAVARAGGATEDDLAATLSRMEAALAEEQAKHAAKAKDAPDTANTRATLTRAESVETRARDESARLKLLLARLEERISRSAGDAVEERLAETVEKLTSARETLTRIEHEVAVLRKLEQALEKARNEARERYFAPIARELKPLLHLLWPDAELTWGEESLLPDALLRDGQSEPVDILSGGTQEQVALLVRLAFARMLSHAGRTAPVILDDALVFTDDDRIERMFDALHRQAGDLQIIVLTCRQRAFRDLGGHALSIATVAPEDA</sequence>
<dbReference type="Pfam" id="PF13476">
    <property type="entry name" value="AAA_23"/>
    <property type="match status" value="1"/>
</dbReference>
<keyword evidence="1" id="KW-0175">Coiled coil</keyword>
<dbReference type="GO" id="GO:0016887">
    <property type="term" value="F:ATP hydrolysis activity"/>
    <property type="evidence" value="ECO:0007669"/>
    <property type="project" value="InterPro"/>
</dbReference>
<dbReference type="EMBL" id="AAYA01000018">
    <property type="protein sequence ID" value="EBA06102.1"/>
    <property type="molecule type" value="Genomic_DNA"/>
</dbReference>
<feature type="coiled-coil region" evidence="1">
    <location>
        <begin position="552"/>
        <end position="636"/>
    </location>
</feature>
<gene>
    <name evidence="3" type="ORF">SSE37_05587</name>
</gene>
<dbReference type="GO" id="GO:0006302">
    <property type="term" value="P:double-strand break repair"/>
    <property type="evidence" value="ECO:0007669"/>
    <property type="project" value="InterPro"/>
</dbReference>
<dbReference type="OrthoDB" id="7069379at2"/>
<dbReference type="SUPFAM" id="SSF52540">
    <property type="entry name" value="P-loop containing nucleoside triphosphate hydrolases"/>
    <property type="match status" value="1"/>
</dbReference>
<protein>
    <recommendedName>
        <fullName evidence="2">Rad50/SbcC-type AAA domain-containing protein</fullName>
    </recommendedName>
</protein>
<feature type="coiled-coil region" evidence="1">
    <location>
        <begin position="661"/>
        <end position="735"/>
    </location>
</feature>
<dbReference type="RefSeq" id="WP_005862996.1">
    <property type="nucleotide sequence ID" value="NZ_AAYA01000018.1"/>
</dbReference>
<dbReference type="AlphaFoldDB" id="A3K9F8"/>
<organism evidence="3 4">
    <name type="scientific">Sagittula stellata (strain ATCC 700073 / DSM 11524 / E-37)</name>
    <dbReference type="NCBI Taxonomy" id="388399"/>
    <lineage>
        <taxon>Bacteria</taxon>
        <taxon>Pseudomonadati</taxon>
        <taxon>Pseudomonadota</taxon>
        <taxon>Alphaproteobacteria</taxon>
        <taxon>Rhodobacterales</taxon>
        <taxon>Roseobacteraceae</taxon>
        <taxon>Sagittula</taxon>
    </lineage>
</organism>
<dbReference type="PANTHER" id="PTHR41259">
    <property type="entry name" value="DOUBLE-STRAND BREAK REPAIR RAD50 ATPASE, PUTATIVE-RELATED"/>
    <property type="match status" value="1"/>
</dbReference>
<evidence type="ECO:0000259" key="2">
    <source>
        <dbReference type="Pfam" id="PF13476"/>
    </source>
</evidence>
<evidence type="ECO:0000313" key="3">
    <source>
        <dbReference type="EMBL" id="EBA06102.1"/>
    </source>
</evidence>